<reference evidence="1 2" key="1">
    <citation type="journal article" date="2020" name="Phytopathology">
        <title>A high-quality genome resource of Botrytis fragariae, a new and rapidly spreading fungal pathogen causing strawberry gray mold in the U.S.A.</title>
        <authorList>
            <person name="Wu Y."/>
            <person name="Saski C.A."/>
            <person name="Schnabel G."/>
            <person name="Xiao S."/>
            <person name="Hu M."/>
        </authorList>
    </citation>
    <scope>NUCLEOTIDE SEQUENCE [LARGE SCALE GENOMIC DNA]</scope>
    <source>
        <strain evidence="1 2">BVB16</strain>
    </source>
</reference>
<name>A0A8H6AV82_9HELO</name>
<gene>
    <name evidence="1" type="ORF">Bfra_004288</name>
</gene>
<dbReference type="AlphaFoldDB" id="A0A8H6AV82"/>
<sequence length="76" mass="8936">MAGLFNALVVSRQHRLNDDIKYPIIKRIPMKWTRCPVSMVRDSGNYHREPAYLLSLNNAHSEQVDHHDKTRCSLQY</sequence>
<keyword evidence="2" id="KW-1185">Reference proteome</keyword>
<dbReference type="RefSeq" id="XP_037193228.1">
    <property type="nucleotide sequence ID" value="XM_037334694.1"/>
</dbReference>
<comment type="caution">
    <text evidence="1">The sequence shown here is derived from an EMBL/GenBank/DDBJ whole genome shotgun (WGS) entry which is preliminary data.</text>
</comment>
<proteinExistence type="predicted"/>
<dbReference type="EMBL" id="JABFCT010000007">
    <property type="protein sequence ID" value="KAF5874282.1"/>
    <property type="molecule type" value="Genomic_DNA"/>
</dbReference>
<protein>
    <submittedName>
        <fullName evidence="1">Uncharacterized protein</fullName>
    </submittedName>
</protein>
<evidence type="ECO:0000313" key="1">
    <source>
        <dbReference type="EMBL" id="KAF5874282.1"/>
    </source>
</evidence>
<dbReference type="Proteomes" id="UP000531561">
    <property type="component" value="Unassembled WGS sequence"/>
</dbReference>
<accession>A0A8H6AV82</accession>
<organism evidence="1 2">
    <name type="scientific">Botrytis fragariae</name>
    <dbReference type="NCBI Taxonomy" id="1964551"/>
    <lineage>
        <taxon>Eukaryota</taxon>
        <taxon>Fungi</taxon>
        <taxon>Dikarya</taxon>
        <taxon>Ascomycota</taxon>
        <taxon>Pezizomycotina</taxon>
        <taxon>Leotiomycetes</taxon>
        <taxon>Helotiales</taxon>
        <taxon>Sclerotiniaceae</taxon>
        <taxon>Botrytis</taxon>
    </lineage>
</organism>
<dbReference type="GeneID" id="59258386"/>
<evidence type="ECO:0000313" key="2">
    <source>
        <dbReference type="Proteomes" id="UP000531561"/>
    </source>
</evidence>